<evidence type="ECO:0000256" key="2">
    <source>
        <dbReference type="ARBA" id="ARBA00022741"/>
    </source>
</evidence>
<evidence type="ECO:0000256" key="9">
    <source>
        <dbReference type="ARBA" id="ARBA00023204"/>
    </source>
</evidence>
<dbReference type="PIRSF" id="PIRSF000980">
    <property type="entry name" value="RecC"/>
    <property type="match status" value="1"/>
</dbReference>
<keyword evidence="1" id="KW-0540">Nuclease</keyword>
<dbReference type="Pfam" id="PF17946">
    <property type="entry name" value="RecC_C"/>
    <property type="match status" value="1"/>
</dbReference>
<name>A0A6J6K846_9ZZZZ</name>
<keyword evidence="2" id="KW-0547">Nucleotide-binding</keyword>
<dbReference type="Pfam" id="PF04257">
    <property type="entry name" value="Exonuc_V_gamma"/>
    <property type="match status" value="1"/>
</dbReference>
<keyword evidence="5" id="KW-0347">Helicase</keyword>
<dbReference type="GO" id="GO:0008854">
    <property type="term" value="F:exodeoxyribonuclease V activity"/>
    <property type="evidence" value="ECO:0007669"/>
    <property type="project" value="InterPro"/>
</dbReference>
<protein>
    <submittedName>
        <fullName evidence="11">Unannotated protein</fullName>
    </submittedName>
</protein>
<dbReference type="SUPFAM" id="SSF52540">
    <property type="entry name" value="P-loop containing nucleoside triphosphate hydrolases"/>
    <property type="match status" value="2"/>
</dbReference>
<dbReference type="AlphaFoldDB" id="A0A6J6K846"/>
<feature type="domain" description="RecC C-terminal" evidence="10">
    <location>
        <begin position="813"/>
        <end position="1038"/>
    </location>
</feature>
<dbReference type="InterPro" id="IPR011335">
    <property type="entry name" value="Restrct_endonuc-II-like"/>
</dbReference>
<evidence type="ECO:0000256" key="8">
    <source>
        <dbReference type="ARBA" id="ARBA00023125"/>
    </source>
</evidence>
<evidence type="ECO:0000256" key="1">
    <source>
        <dbReference type="ARBA" id="ARBA00022722"/>
    </source>
</evidence>
<evidence type="ECO:0000313" key="11">
    <source>
        <dbReference type="EMBL" id="CAB4645830.1"/>
    </source>
</evidence>
<dbReference type="InterPro" id="IPR027417">
    <property type="entry name" value="P-loop_NTPase"/>
</dbReference>
<keyword evidence="8" id="KW-0238">DNA-binding</keyword>
<evidence type="ECO:0000256" key="6">
    <source>
        <dbReference type="ARBA" id="ARBA00022839"/>
    </source>
</evidence>
<keyword evidence="9" id="KW-0234">DNA repair</keyword>
<keyword evidence="3" id="KW-0227">DNA damage</keyword>
<dbReference type="InterPro" id="IPR041500">
    <property type="entry name" value="RecC_C"/>
</dbReference>
<keyword evidence="6" id="KW-0269">Exonuclease</keyword>
<keyword evidence="4" id="KW-0378">Hydrolase</keyword>
<dbReference type="PANTHER" id="PTHR30591:SF1">
    <property type="entry name" value="RECBCD ENZYME SUBUNIT RECC"/>
    <property type="match status" value="1"/>
</dbReference>
<dbReference type="Gene3D" id="3.40.50.10930">
    <property type="match status" value="1"/>
</dbReference>
<dbReference type="InterPro" id="IPR006697">
    <property type="entry name" value="RecC"/>
</dbReference>
<dbReference type="Gene3D" id="3.40.50.300">
    <property type="entry name" value="P-loop containing nucleotide triphosphate hydrolases"/>
    <property type="match status" value="2"/>
</dbReference>
<dbReference type="Gene3D" id="1.10.10.160">
    <property type="match status" value="1"/>
</dbReference>
<dbReference type="GO" id="GO:0006281">
    <property type="term" value="P:DNA repair"/>
    <property type="evidence" value="ECO:0007669"/>
    <property type="project" value="UniProtKB-KW"/>
</dbReference>
<gene>
    <name evidence="11" type="ORF">UFOPK2169_00436</name>
</gene>
<evidence type="ECO:0000256" key="4">
    <source>
        <dbReference type="ARBA" id="ARBA00022801"/>
    </source>
</evidence>
<proteinExistence type="predicted"/>
<dbReference type="EMBL" id="CAEZWE010000011">
    <property type="protein sequence ID" value="CAB4645830.1"/>
    <property type="molecule type" value="Genomic_DNA"/>
</dbReference>
<dbReference type="GO" id="GO:0003677">
    <property type="term" value="F:DNA binding"/>
    <property type="evidence" value="ECO:0007669"/>
    <property type="project" value="UniProtKB-KW"/>
</dbReference>
<dbReference type="GO" id="GO:0009338">
    <property type="term" value="C:exodeoxyribonuclease V complex"/>
    <property type="evidence" value="ECO:0007669"/>
    <property type="project" value="InterPro"/>
</dbReference>
<reference evidence="11" key="1">
    <citation type="submission" date="2020-05" db="EMBL/GenBank/DDBJ databases">
        <authorList>
            <person name="Chiriac C."/>
            <person name="Salcher M."/>
            <person name="Ghai R."/>
            <person name="Kavagutti S V."/>
        </authorList>
    </citation>
    <scope>NUCLEOTIDE SEQUENCE</scope>
</reference>
<evidence type="ECO:0000259" key="10">
    <source>
        <dbReference type="Pfam" id="PF17946"/>
    </source>
</evidence>
<dbReference type="GO" id="GO:0004386">
    <property type="term" value="F:helicase activity"/>
    <property type="evidence" value="ECO:0007669"/>
    <property type="project" value="UniProtKB-KW"/>
</dbReference>
<organism evidence="11">
    <name type="scientific">freshwater metagenome</name>
    <dbReference type="NCBI Taxonomy" id="449393"/>
    <lineage>
        <taxon>unclassified sequences</taxon>
        <taxon>metagenomes</taxon>
        <taxon>ecological metagenomes</taxon>
    </lineage>
</organism>
<dbReference type="SUPFAM" id="SSF52980">
    <property type="entry name" value="Restriction endonuclease-like"/>
    <property type="match status" value="1"/>
</dbReference>
<dbReference type="InterPro" id="IPR013986">
    <property type="entry name" value="DExx_box_DNA_helicase_dom_sf"/>
</dbReference>
<evidence type="ECO:0000256" key="5">
    <source>
        <dbReference type="ARBA" id="ARBA00022806"/>
    </source>
</evidence>
<evidence type="ECO:0000256" key="3">
    <source>
        <dbReference type="ARBA" id="ARBA00022763"/>
    </source>
</evidence>
<keyword evidence="7" id="KW-0067">ATP-binding</keyword>
<dbReference type="GO" id="GO:0006310">
    <property type="term" value="P:DNA recombination"/>
    <property type="evidence" value="ECO:0007669"/>
    <property type="project" value="TreeGrafter"/>
</dbReference>
<sequence>MTLKVSIVPDLEDIVVSIETFLQSHCVGADPFVGHTVIVPSLGVRSWLTPQLAQRLGATSGMKDGVVANVNVRYIGHLQTLIRDAAEITSDAWNRDAVNLAVLRALADFPETARLEKKYNGRLNVARTLADRFDRYAARRPELIRSWDKGVPALGELDASKFEWQFHLWRKVREIIGESPWPVLKEEMCVRLRAGEVFPSLPERLMIAGFENISPTQLDLIDALSTVVDIELIFVQQSPFLAQEWNKLTAELVPNRHELPVADAFVSTSVTPLRLPPAWMNSSFELELLLSAYGLPVSYSEVPTAKSPSSKLLHNVQHTLASGRVTQYSHSDTHDASIQIHRAHNLSRQVEVLHDALLHAFEEVEDLQPHDVVILCADPGAAAPVIEAVFEKSVKNAAGNYVRIPLVVADRSLREVSEGAELSAHVLHLVSSRFDSESFIAVATHPIVARRFQVNGSDVATWMRHLEESRLRWGLDAEHRQEHGLIAPDLTAHSWLESVERSLLGAVMPVAEKPVVVGNGIRPLPFVDSSETQSLLTLIEVLSVLVRLEHLARSERTMDSWCTLFAQSLNELCGSSCTDLDDVYLLLNQYQRAAHQIHEKTSQSSISDVVPFSQFAEYLNGDLQSTSGHQPLRTGAVTATSFIPLRTVPFKVVCVLGYDDGTLPSGESEGDDLISATPMLGDGDARLESRRILIDAMMAARERFIVTCTGRSIKNNNLLPLVTPLAELLDFFADCGLDRPAGGDDVSAIEYIHPRHLGSAENFGVVDQDHRVTVPVQPWSFDAIARTIAETRQKVTVKKNTDHVSINLPEPLETMTVDDLERLVLKPLDYYLRKGLGIWRPWVYDVEDATLPISADERKLGWACRDLFNEQLTEADMASMLRSKDILPVAPFDDKVIKDAIELMRAFRKKYNESNQSAPTSEDIALEISGLPELTGVINGFHVEEKTLTYVSFEDKYTKDLMRMVLRILILIANGKSVEKALMYHVNSNGRGTTERSITVSPSLTKDVALDRLRNFLAVEPIARVVACPLFDKATEAWCFPVQDAGKTAEDYFDEFVANDRRYKNSEELVIYGSSPEFNDVYEDPQGLLRTFFTPYFEIIRVSGKTGKWELSA</sequence>
<evidence type="ECO:0000256" key="7">
    <source>
        <dbReference type="ARBA" id="ARBA00022840"/>
    </source>
</evidence>
<accession>A0A6J6K846</accession>
<dbReference type="GO" id="GO:0005524">
    <property type="term" value="F:ATP binding"/>
    <property type="evidence" value="ECO:0007669"/>
    <property type="project" value="UniProtKB-KW"/>
</dbReference>
<dbReference type="PANTHER" id="PTHR30591">
    <property type="entry name" value="RECBCD ENZYME SUBUNIT RECC"/>
    <property type="match status" value="1"/>
</dbReference>